<dbReference type="GO" id="GO:0016020">
    <property type="term" value="C:membrane"/>
    <property type="evidence" value="ECO:0007669"/>
    <property type="project" value="TreeGrafter"/>
</dbReference>
<dbReference type="AlphaFoldDB" id="A0AAE0I7K2"/>
<proteinExistence type="inferred from homology"/>
<dbReference type="PROSITE" id="PS50255">
    <property type="entry name" value="CYTOCHROME_B5_2"/>
    <property type="match status" value="1"/>
</dbReference>
<dbReference type="InterPro" id="IPR001199">
    <property type="entry name" value="Cyt_B5-like_heme/steroid-bd"/>
</dbReference>
<dbReference type="PRINTS" id="PR00363">
    <property type="entry name" value="CYTOCHROMEB5"/>
</dbReference>
<evidence type="ECO:0000259" key="6">
    <source>
        <dbReference type="PROSITE" id="PS50255"/>
    </source>
</evidence>
<comment type="similarity">
    <text evidence="4 5">Belongs to the cytochrome b5 family.</text>
</comment>
<comment type="caution">
    <text evidence="5">Lacks conserved residue(s) required for the propagation of feature annotation.</text>
</comment>
<keyword evidence="5" id="KW-0812">Transmembrane</keyword>
<dbReference type="InterPro" id="IPR018506">
    <property type="entry name" value="Cyt_B5_heme-BS"/>
</dbReference>
<dbReference type="InterPro" id="IPR050668">
    <property type="entry name" value="Cytochrome_b5"/>
</dbReference>
<feature type="transmembrane region" description="Helical" evidence="5">
    <location>
        <begin position="171"/>
        <end position="195"/>
    </location>
</feature>
<dbReference type="SUPFAM" id="SSF55856">
    <property type="entry name" value="Cytochrome b5-like heme/steroid binding domain"/>
    <property type="match status" value="1"/>
</dbReference>
<protein>
    <submittedName>
        <fullName evidence="7">Cytochrome b5-like heme/steroid binding domain-containing protein</fullName>
    </submittedName>
</protein>
<dbReference type="PANTHER" id="PTHR19359">
    <property type="entry name" value="CYTOCHROME B5"/>
    <property type="match status" value="1"/>
</dbReference>
<dbReference type="Proteomes" id="UP001286456">
    <property type="component" value="Unassembled WGS sequence"/>
</dbReference>
<comment type="caution">
    <text evidence="7">The sequence shown here is derived from an EMBL/GenBank/DDBJ whole genome shotgun (WGS) entry which is preliminary data.</text>
</comment>
<dbReference type="GO" id="GO:0046872">
    <property type="term" value="F:metal ion binding"/>
    <property type="evidence" value="ECO:0007669"/>
    <property type="project" value="UniProtKB-UniRule"/>
</dbReference>
<feature type="transmembrane region" description="Helical" evidence="5">
    <location>
        <begin position="106"/>
        <end position="125"/>
    </location>
</feature>
<evidence type="ECO:0000313" key="7">
    <source>
        <dbReference type="EMBL" id="KAK3319754.1"/>
    </source>
</evidence>
<keyword evidence="5" id="KW-1133">Transmembrane helix</keyword>
<evidence type="ECO:0000256" key="2">
    <source>
        <dbReference type="ARBA" id="ARBA00022723"/>
    </source>
</evidence>
<evidence type="ECO:0000313" key="8">
    <source>
        <dbReference type="Proteomes" id="UP001286456"/>
    </source>
</evidence>
<dbReference type="Pfam" id="PF00173">
    <property type="entry name" value="Cyt-b5"/>
    <property type="match status" value="1"/>
</dbReference>
<keyword evidence="5" id="KW-0472">Membrane</keyword>
<reference evidence="7" key="2">
    <citation type="submission" date="2023-06" db="EMBL/GenBank/DDBJ databases">
        <authorList>
            <consortium name="Lawrence Berkeley National Laboratory"/>
            <person name="Haridas S."/>
            <person name="Hensen N."/>
            <person name="Bonometti L."/>
            <person name="Westerberg I."/>
            <person name="Brannstrom I.O."/>
            <person name="Guillou S."/>
            <person name="Cros-Aarteil S."/>
            <person name="Calhoun S."/>
            <person name="Kuo A."/>
            <person name="Mondo S."/>
            <person name="Pangilinan J."/>
            <person name="Riley R."/>
            <person name="Labutti K."/>
            <person name="Andreopoulos B."/>
            <person name="Lipzen A."/>
            <person name="Chen C."/>
            <person name="Yanf M."/>
            <person name="Daum C."/>
            <person name="Ng V."/>
            <person name="Clum A."/>
            <person name="Steindorff A."/>
            <person name="Ohm R."/>
            <person name="Martin F."/>
            <person name="Silar P."/>
            <person name="Natvig D."/>
            <person name="Lalanne C."/>
            <person name="Gautier V."/>
            <person name="Ament-Velasquez S.L."/>
            <person name="Kruys A."/>
            <person name="Hutchinson M.I."/>
            <person name="Powell A.J."/>
            <person name="Barry K."/>
            <person name="Miller A.N."/>
            <person name="Grigoriev I.V."/>
            <person name="Debuchy R."/>
            <person name="Gladieux P."/>
            <person name="Thoren M.H."/>
            <person name="Johannesson H."/>
        </authorList>
    </citation>
    <scope>NUCLEOTIDE SEQUENCE</scope>
    <source>
        <strain evidence="7">SMH4131-1</strain>
    </source>
</reference>
<organism evidence="7 8">
    <name type="scientific">Cercophora scortea</name>
    <dbReference type="NCBI Taxonomy" id="314031"/>
    <lineage>
        <taxon>Eukaryota</taxon>
        <taxon>Fungi</taxon>
        <taxon>Dikarya</taxon>
        <taxon>Ascomycota</taxon>
        <taxon>Pezizomycotina</taxon>
        <taxon>Sordariomycetes</taxon>
        <taxon>Sordariomycetidae</taxon>
        <taxon>Sordariales</taxon>
        <taxon>Lasiosphaeriaceae</taxon>
        <taxon>Cercophora</taxon>
    </lineage>
</organism>
<evidence type="ECO:0000256" key="3">
    <source>
        <dbReference type="ARBA" id="ARBA00023004"/>
    </source>
</evidence>
<dbReference type="GO" id="GO:0020037">
    <property type="term" value="F:heme binding"/>
    <property type="evidence" value="ECO:0007669"/>
    <property type="project" value="UniProtKB-UniRule"/>
</dbReference>
<evidence type="ECO:0000256" key="5">
    <source>
        <dbReference type="RuleBase" id="RU362121"/>
    </source>
</evidence>
<keyword evidence="3 5" id="KW-0408">Iron</keyword>
<dbReference type="PROSITE" id="PS00191">
    <property type="entry name" value="CYTOCHROME_B5_1"/>
    <property type="match status" value="1"/>
</dbReference>
<accession>A0AAE0I7K2</accession>
<gene>
    <name evidence="7" type="ORF">B0T19DRAFT_478818</name>
</gene>
<evidence type="ECO:0000256" key="4">
    <source>
        <dbReference type="ARBA" id="ARBA00038168"/>
    </source>
</evidence>
<dbReference type="EMBL" id="JAUEPO010000006">
    <property type="protein sequence ID" value="KAK3319754.1"/>
    <property type="molecule type" value="Genomic_DNA"/>
</dbReference>
<dbReference type="InterPro" id="IPR036400">
    <property type="entry name" value="Cyt_B5-like_heme/steroid_sf"/>
</dbReference>
<dbReference type="Gene3D" id="3.10.120.10">
    <property type="entry name" value="Cytochrome b5-like heme/steroid binding domain"/>
    <property type="match status" value="1"/>
</dbReference>
<keyword evidence="2 5" id="KW-0479">Metal-binding</keyword>
<dbReference type="SMART" id="SM01117">
    <property type="entry name" value="Cyt-b5"/>
    <property type="match status" value="1"/>
</dbReference>
<reference evidence="7" key="1">
    <citation type="journal article" date="2023" name="Mol. Phylogenet. Evol.">
        <title>Genome-scale phylogeny and comparative genomics of the fungal order Sordariales.</title>
        <authorList>
            <person name="Hensen N."/>
            <person name="Bonometti L."/>
            <person name="Westerberg I."/>
            <person name="Brannstrom I.O."/>
            <person name="Guillou S."/>
            <person name="Cros-Aarteil S."/>
            <person name="Calhoun S."/>
            <person name="Haridas S."/>
            <person name="Kuo A."/>
            <person name="Mondo S."/>
            <person name="Pangilinan J."/>
            <person name="Riley R."/>
            <person name="LaButti K."/>
            <person name="Andreopoulos B."/>
            <person name="Lipzen A."/>
            <person name="Chen C."/>
            <person name="Yan M."/>
            <person name="Daum C."/>
            <person name="Ng V."/>
            <person name="Clum A."/>
            <person name="Steindorff A."/>
            <person name="Ohm R.A."/>
            <person name="Martin F."/>
            <person name="Silar P."/>
            <person name="Natvig D.O."/>
            <person name="Lalanne C."/>
            <person name="Gautier V."/>
            <person name="Ament-Velasquez S.L."/>
            <person name="Kruys A."/>
            <person name="Hutchinson M.I."/>
            <person name="Powell A.J."/>
            <person name="Barry K."/>
            <person name="Miller A.N."/>
            <person name="Grigoriev I.V."/>
            <person name="Debuchy R."/>
            <person name="Gladieux P."/>
            <person name="Hiltunen Thoren M."/>
            <person name="Johannesson H."/>
        </authorList>
    </citation>
    <scope>NUCLEOTIDE SEQUENCE</scope>
    <source>
        <strain evidence="7">SMH4131-1</strain>
    </source>
</reference>
<keyword evidence="1 5" id="KW-0349">Heme</keyword>
<keyword evidence="8" id="KW-1185">Reference proteome</keyword>
<name>A0AAE0I7K2_9PEZI</name>
<feature type="domain" description="Cytochrome b5 heme-binding" evidence="6">
    <location>
        <begin position="1"/>
        <end position="77"/>
    </location>
</feature>
<evidence type="ECO:0000256" key="1">
    <source>
        <dbReference type="ARBA" id="ARBA00022617"/>
    </source>
</evidence>
<sequence>MATLSWEQVKAHNTEAEAWIVLHGSVYNATPFLEDHPGGRDLILDLAGQDATEVFEEAAHSSDARDILPGLLVGSLKEYNKEVPTSQSLIGRTAEAHKKSSGGLTASWTTLLPTVLSLVAFAWFMGARSNRPDGHGDGGGGSAQSGSDHSWTAQLQHLGSVGGAVASANPVWASLVAVLLLSVWGFGVFISYVIYVDYGRLDKYPARTRLE</sequence>